<protein>
    <submittedName>
        <fullName evidence="1">Uncharacterized protein</fullName>
    </submittedName>
</protein>
<sequence length="185" mass="20362">MPSVPGDLFDFIAIRAALISRKEIVAVRFGVGLKQSLTPSRKSVPAINSSSIYMKNIGFLQLLAFKAAGTNPIPIPVCSPPKTLRISSTGERQPNQRGSSTMWKIEIADIYQIKTTNHLFQSIADDITLGREGVGGCLILDVVYAVKIAYQHEGQSSSYCIGRGRFDGESCFSQFLRDYLTGHRY</sequence>
<evidence type="ECO:0000313" key="1">
    <source>
        <dbReference type="EMBL" id="KAK4045832.1"/>
    </source>
</evidence>
<name>A0ABR0BB67_9CRUS</name>
<accession>A0ABR0BB67</accession>
<comment type="caution">
    <text evidence="1">The sequence shown here is derived from an EMBL/GenBank/DDBJ whole genome shotgun (WGS) entry which is preliminary data.</text>
</comment>
<organism evidence="1 2">
    <name type="scientific">Daphnia magna</name>
    <dbReference type="NCBI Taxonomy" id="35525"/>
    <lineage>
        <taxon>Eukaryota</taxon>
        <taxon>Metazoa</taxon>
        <taxon>Ecdysozoa</taxon>
        <taxon>Arthropoda</taxon>
        <taxon>Crustacea</taxon>
        <taxon>Branchiopoda</taxon>
        <taxon>Diplostraca</taxon>
        <taxon>Cladocera</taxon>
        <taxon>Anomopoda</taxon>
        <taxon>Daphniidae</taxon>
        <taxon>Daphnia</taxon>
    </lineage>
</organism>
<dbReference type="Proteomes" id="UP001234178">
    <property type="component" value="Unassembled WGS sequence"/>
</dbReference>
<evidence type="ECO:0000313" key="2">
    <source>
        <dbReference type="Proteomes" id="UP001234178"/>
    </source>
</evidence>
<proteinExistence type="predicted"/>
<reference evidence="1 2" key="1">
    <citation type="journal article" date="2023" name="Nucleic Acids Res.">
        <title>The hologenome of Daphnia magna reveals possible DNA methylation and microbiome-mediated evolution of the host genome.</title>
        <authorList>
            <person name="Chaturvedi A."/>
            <person name="Li X."/>
            <person name="Dhandapani V."/>
            <person name="Marshall H."/>
            <person name="Kissane S."/>
            <person name="Cuenca-Cambronero M."/>
            <person name="Asole G."/>
            <person name="Calvet F."/>
            <person name="Ruiz-Romero M."/>
            <person name="Marangio P."/>
            <person name="Guigo R."/>
            <person name="Rago D."/>
            <person name="Mirbahai L."/>
            <person name="Eastwood N."/>
            <person name="Colbourne J.K."/>
            <person name="Zhou J."/>
            <person name="Mallon E."/>
            <person name="Orsini L."/>
        </authorList>
    </citation>
    <scope>NUCLEOTIDE SEQUENCE [LARGE SCALE GENOMIC DNA]</scope>
    <source>
        <strain evidence="1">LRV0_1</strain>
    </source>
</reference>
<gene>
    <name evidence="1" type="ORF">OUZ56_033870</name>
</gene>
<dbReference type="EMBL" id="JAOYFB010000067">
    <property type="protein sequence ID" value="KAK4045832.1"/>
    <property type="molecule type" value="Genomic_DNA"/>
</dbReference>
<keyword evidence="2" id="KW-1185">Reference proteome</keyword>